<name>A0A0V7ZGU1_9CYAN</name>
<organism evidence="2 4">
    <name type="scientific">Mastigocoleus testarum BC008</name>
    <dbReference type="NCBI Taxonomy" id="371196"/>
    <lineage>
        <taxon>Bacteria</taxon>
        <taxon>Bacillati</taxon>
        <taxon>Cyanobacteriota</taxon>
        <taxon>Cyanophyceae</taxon>
        <taxon>Nostocales</taxon>
        <taxon>Hapalosiphonaceae</taxon>
        <taxon>Mastigocoleus</taxon>
    </lineage>
</organism>
<dbReference type="SUPFAM" id="SSF53756">
    <property type="entry name" value="UDP-Glycosyltransferase/glycogen phosphorylase"/>
    <property type="match status" value="1"/>
</dbReference>
<dbReference type="PANTHER" id="PTHR45947:SF3">
    <property type="entry name" value="SULFOQUINOVOSYL TRANSFERASE SQD2"/>
    <property type="match status" value="1"/>
</dbReference>
<dbReference type="InterPro" id="IPR050194">
    <property type="entry name" value="Glycosyltransferase_grp1"/>
</dbReference>
<dbReference type="InterPro" id="IPR001296">
    <property type="entry name" value="Glyco_trans_1"/>
</dbReference>
<evidence type="ECO:0000259" key="1">
    <source>
        <dbReference type="Pfam" id="PF00534"/>
    </source>
</evidence>
<comment type="caution">
    <text evidence="2">The sequence shown here is derived from an EMBL/GenBank/DDBJ whole genome shotgun (WGS) entry which is preliminary data.</text>
</comment>
<dbReference type="Pfam" id="PF00534">
    <property type="entry name" value="Glycos_transf_1"/>
    <property type="match status" value="1"/>
</dbReference>
<dbReference type="CDD" id="cd03801">
    <property type="entry name" value="GT4_PimA-like"/>
    <property type="match status" value="1"/>
</dbReference>
<evidence type="ECO:0000313" key="2">
    <source>
        <dbReference type="EMBL" id="KST63677.1"/>
    </source>
</evidence>
<keyword evidence="4" id="KW-1185">Reference proteome</keyword>
<dbReference type="AlphaFoldDB" id="A0A0V7ZGU1"/>
<reference evidence="2 4" key="1">
    <citation type="journal article" date="2015" name="Genome Announc.">
        <title>Draft Genome of the Euendolithic (true boring) Cyanobacterium Mastigocoleus testarum strain BC008.</title>
        <authorList>
            <person name="Guida B.S."/>
            <person name="Garcia-Pichel F."/>
        </authorList>
    </citation>
    <scope>NUCLEOTIDE SEQUENCE [LARGE SCALE GENOMIC DNA]</scope>
    <source>
        <strain evidence="2 4">BC008</strain>
    </source>
</reference>
<dbReference type="Proteomes" id="UP000053372">
    <property type="component" value="Unassembled WGS sequence"/>
</dbReference>
<dbReference type="RefSeq" id="WP_027842786.1">
    <property type="nucleotide sequence ID" value="NZ_LMTZ01000132.1"/>
</dbReference>
<dbReference type="Gene3D" id="3.40.50.2000">
    <property type="entry name" value="Glycogen Phosphorylase B"/>
    <property type="match status" value="2"/>
</dbReference>
<feature type="domain" description="Glycosyl transferase family 1" evidence="1">
    <location>
        <begin position="212"/>
        <end position="357"/>
    </location>
</feature>
<gene>
    <name evidence="2" type="ORF">BC008_14565</name>
    <name evidence="3" type="ORF">BC008_15110</name>
</gene>
<protein>
    <submittedName>
        <fullName evidence="2">Group 1 glycosyl transferase</fullName>
    </submittedName>
</protein>
<dbReference type="GO" id="GO:0016757">
    <property type="term" value="F:glycosyltransferase activity"/>
    <property type="evidence" value="ECO:0007669"/>
    <property type="project" value="InterPro"/>
</dbReference>
<keyword evidence="2" id="KW-0808">Transferase</keyword>
<proteinExistence type="predicted"/>
<dbReference type="PANTHER" id="PTHR45947">
    <property type="entry name" value="SULFOQUINOVOSYL TRANSFERASE SQD2"/>
    <property type="match status" value="1"/>
</dbReference>
<evidence type="ECO:0000313" key="3">
    <source>
        <dbReference type="EMBL" id="KST63781.1"/>
    </source>
</evidence>
<dbReference type="EMBL" id="LMTZ01000132">
    <property type="protein sequence ID" value="KST63781.1"/>
    <property type="molecule type" value="Genomic_DNA"/>
</dbReference>
<dbReference type="OrthoDB" id="5147801at2"/>
<accession>A0A0V7ZGU1</accession>
<dbReference type="EMBL" id="LMTZ01000134">
    <property type="protein sequence ID" value="KST63677.1"/>
    <property type="molecule type" value="Genomic_DNA"/>
</dbReference>
<evidence type="ECO:0000313" key="4">
    <source>
        <dbReference type="Proteomes" id="UP000053372"/>
    </source>
</evidence>
<sequence>MRKLMILPGTCHALGGTLITLSLLIKGFEQYGVREEFCVLVHAGSITQKYLQDAGQGAYLKVIAAPTEPEFFRKALQWVKQQPRDYPLLLDNCLNRSLLFTLVAAAPWMRWSGRPIYHFFHDLALSYNRMGEVLRKLICKCLAPQAICNSQFTAECIRRRLISDIVGILYQPVNTERFNVRVSCALPAPLEPILKSGAKLILTPSRINQPKIVNDKNLRALIPVLVSLKASGHFYHSVVIGEDLSPGKIYSQELLQLAKDAGVEDRFTMLPPTFAIEDYYQHASVVLTLAPREPFGRTVVEALACGVPVIGSKSGGIGEILSNFAPEWMVDPEDAKAAAEAIVRVTTDANTTQILEKARNWVHSECSVTSYAKKMMQITGIALPENNQKELVQIS</sequence>